<accession>K2NHI1</accession>
<dbReference type="AlphaFoldDB" id="K2NHI1"/>
<dbReference type="Proteomes" id="UP000007350">
    <property type="component" value="Unassembled WGS sequence"/>
</dbReference>
<organism evidence="2 3">
    <name type="scientific">Trypanosoma cruzi marinkellei</name>
    <dbReference type="NCBI Taxonomy" id="85056"/>
    <lineage>
        <taxon>Eukaryota</taxon>
        <taxon>Discoba</taxon>
        <taxon>Euglenozoa</taxon>
        <taxon>Kinetoplastea</taxon>
        <taxon>Metakinetoplastina</taxon>
        <taxon>Trypanosomatida</taxon>
        <taxon>Trypanosomatidae</taxon>
        <taxon>Trypanosoma</taxon>
        <taxon>Schizotrypanum</taxon>
    </lineage>
</organism>
<name>K2NHI1_TRYCR</name>
<evidence type="ECO:0000313" key="3">
    <source>
        <dbReference type="Proteomes" id="UP000007350"/>
    </source>
</evidence>
<proteinExistence type="predicted"/>
<reference evidence="2 3" key="1">
    <citation type="journal article" date="2012" name="BMC Genomics">
        <title>Comparative genomic analysis of human infective Trypanosoma cruzi lineages with the bat-restricted subspecies T. cruzi marinkellei.</title>
        <authorList>
            <person name="Franzen O."/>
            <person name="Talavera-Lopez C."/>
            <person name="Ochaya S."/>
            <person name="Butler C.E."/>
            <person name="Messenger L.A."/>
            <person name="Lewis M.D."/>
            <person name="Llewellyn M.S."/>
            <person name="Marinkelle C.J."/>
            <person name="Tyler K.M."/>
            <person name="Miles M.A."/>
            <person name="Andersson B."/>
        </authorList>
    </citation>
    <scope>NUCLEOTIDE SEQUENCE [LARGE SCALE GENOMIC DNA]</scope>
    <source>
        <strain evidence="2 3">B7</strain>
    </source>
</reference>
<keyword evidence="3" id="KW-1185">Reference proteome</keyword>
<evidence type="ECO:0000313" key="2">
    <source>
        <dbReference type="EMBL" id="EKF38850.1"/>
    </source>
</evidence>
<dbReference type="EMBL" id="AHKC01004688">
    <property type="protein sequence ID" value="EKF38850.1"/>
    <property type="molecule type" value="Genomic_DNA"/>
</dbReference>
<gene>
    <name evidence="2" type="ORF">MOQ_000935</name>
</gene>
<evidence type="ECO:0000256" key="1">
    <source>
        <dbReference type="SAM" id="MobiDB-lite"/>
    </source>
</evidence>
<comment type="caution">
    <text evidence="2">The sequence shown here is derived from an EMBL/GenBank/DDBJ whole genome shotgun (WGS) entry which is preliminary data.</text>
</comment>
<protein>
    <submittedName>
        <fullName evidence="2">Uncharacterized protein</fullName>
    </submittedName>
</protein>
<feature type="region of interest" description="Disordered" evidence="1">
    <location>
        <begin position="120"/>
        <end position="143"/>
    </location>
</feature>
<sequence length="344" mass="36925">MMRSIPRSPVGTAARGVCNEAVAEGPGPFCVPAIVPPACPACRHARLFRWRPVRKAPVRKTVAPLRHPHVRPSPTVGTPGRTRQACALVLWTDECVRPQIGQEVAYPPLAGRQGVAVLTSGRGRGEGGGGPVSLAREGRHHQHRGSLVIRRARACLSKSGQESHCACAQCRGSGHDVGGKQEQSPRHTNKRLPCGVCAFLFLLGLLPVRWVHCSEEAHVPGIGAFLREGLRHDGISVHCRVAWDSKASWGKYGANCVASIPQRKRHDANPLSDVVVHRQRANAESHNRQEGVCGGRNSCGRMGCCCEAGNQEMSAAVLGGREFRSAVRGIKWQCSGSGCMLSES</sequence>